<comment type="caution">
    <text evidence="1">The sequence shown here is derived from an EMBL/GenBank/DDBJ whole genome shotgun (WGS) entry which is preliminary data.</text>
</comment>
<accession>A0ABV3SEZ1</accession>
<protein>
    <submittedName>
        <fullName evidence="1">Uncharacterized protein</fullName>
    </submittedName>
</protein>
<evidence type="ECO:0000313" key="2">
    <source>
        <dbReference type="Proteomes" id="UP001556692"/>
    </source>
</evidence>
<dbReference type="RefSeq" id="WP_367953184.1">
    <property type="nucleotide sequence ID" value="NZ_JBDPGJ010000002.1"/>
</dbReference>
<dbReference type="EMBL" id="JBDPGJ010000002">
    <property type="protein sequence ID" value="MEX0405281.1"/>
    <property type="molecule type" value="Genomic_DNA"/>
</dbReference>
<dbReference type="Proteomes" id="UP001556692">
    <property type="component" value="Unassembled WGS sequence"/>
</dbReference>
<organism evidence="1 2">
    <name type="scientific">Aquibium pacificus</name>
    <dbReference type="NCBI Taxonomy" id="3153579"/>
    <lineage>
        <taxon>Bacteria</taxon>
        <taxon>Pseudomonadati</taxon>
        <taxon>Pseudomonadota</taxon>
        <taxon>Alphaproteobacteria</taxon>
        <taxon>Hyphomicrobiales</taxon>
        <taxon>Phyllobacteriaceae</taxon>
        <taxon>Aquibium</taxon>
    </lineage>
</organism>
<sequence length="105" mass="10759">MSASELEAAFASQASALAGLVEEATDRGLVGEIPDENLGQLLASLVRLYAAKVQAGGRPRPFGANSALAVTDVAIGCTAMMDAVGLEVFELGAWQAMSGLGKIHR</sequence>
<proteinExistence type="predicted"/>
<gene>
    <name evidence="1" type="ORF">ABGN05_06355</name>
</gene>
<keyword evidence="2" id="KW-1185">Reference proteome</keyword>
<name>A0ABV3SEZ1_9HYPH</name>
<reference evidence="1 2" key="1">
    <citation type="submission" date="2024-05" db="EMBL/GenBank/DDBJ databases">
        <authorList>
            <person name="Jiang F."/>
        </authorList>
    </citation>
    <scope>NUCLEOTIDE SEQUENCE [LARGE SCALE GENOMIC DNA]</scope>
    <source>
        <strain evidence="1 2">LZ166</strain>
    </source>
</reference>
<evidence type="ECO:0000313" key="1">
    <source>
        <dbReference type="EMBL" id="MEX0405281.1"/>
    </source>
</evidence>